<dbReference type="Proteomes" id="UP000002037">
    <property type="component" value="Unassembled WGS sequence"/>
</dbReference>
<evidence type="ECO:0000313" key="11">
    <source>
        <dbReference type="EMBL" id="EER34437.1"/>
    </source>
</evidence>
<evidence type="ECO:0000256" key="4">
    <source>
        <dbReference type="ARBA" id="ARBA00022490"/>
    </source>
</evidence>
<feature type="region of interest" description="Disordered" evidence="9">
    <location>
        <begin position="25"/>
        <end position="57"/>
    </location>
</feature>
<dbReference type="RefSeq" id="XP_002546992.1">
    <property type="nucleotide sequence ID" value="XM_002546946.1"/>
</dbReference>
<feature type="compositionally biased region" description="Polar residues" evidence="9">
    <location>
        <begin position="238"/>
        <end position="247"/>
    </location>
</feature>
<proteinExistence type="inferred from homology"/>
<feature type="domain" description="CCR4-Not complex component Not N-terminal" evidence="10">
    <location>
        <begin position="1"/>
        <end position="173"/>
    </location>
</feature>
<keyword evidence="12" id="KW-1185">Reference proteome</keyword>
<keyword evidence="4" id="KW-0963">Cytoplasm</keyword>
<reference evidence="11 12" key="1">
    <citation type="journal article" date="2009" name="Nature">
        <title>Evolution of pathogenicity and sexual reproduction in eight Candida genomes.</title>
        <authorList>
            <person name="Butler G."/>
            <person name="Rasmussen M.D."/>
            <person name="Lin M.F."/>
            <person name="Santos M.A."/>
            <person name="Sakthikumar S."/>
            <person name="Munro C.A."/>
            <person name="Rheinbay E."/>
            <person name="Grabherr M."/>
            <person name="Forche A."/>
            <person name="Reedy J.L."/>
            <person name="Agrafioti I."/>
            <person name="Arnaud M.B."/>
            <person name="Bates S."/>
            <person name="Brown A.J."/>
            <person name="Brunke S."/>
            <person name="Costanzo M.C."/>
            <person name="Fitzpatrick D.A."/>
            <person name="de Groot P.W."/>
            <person name="Harris D."/>
            <person name="Hoyer L.L."/>
            <person name="Hube B."/>
            <person name="Klis F.M."/>
            <person name="Kodira C."/>
            <person name="Lennard N."/>
            <person name="Logue M.E."/>
            <person name="Martin R."/>
            <person name="Neiman A.M."/>
            <person name="Nikolaou E."/>
            <person name="Quail M.A."/>
            <person name="Quinn J."/>
            <person name="Santos M.C."/>
            <person name="Schmitzberger F.F."/>
            <person name="Sherlock G."/>
            <person name="Shah P."/>
            <person name="Silverstein K.A."/>
            <person name="Skrzypek M.S."/>
            <person name="Soll D."/>
            <person name="Staggs R."/>
            <person name="Stansfield I."/>
            <person name="Stumpf M.P."/>
            <person name="Sudbery P.E."/>
            <person name="Srikantha T."/>
            <person name="Zeng Q."/>
            <person name="Berman J."/>
            <person name="Berriman M."/>
            <person name="Heitman J."/>
            <person name="Gow N.A."/>
            <person name="Lorenz M.C."/>
            <person name="Birren B.W."/>
            <person name="Kellis M."/>
            <person name="Cuomo C.A."/>
        </authorList>
    </citation>
    <scope>NUCLEOTIDE SEQUENCE [LARGE SCALE GENOMIC DNA]</scope>
    <source>
        <strain evidence="12">ATCC MYA-3404 / T1</strain>
    </source>
</reference>
<sequence>MEIYKSVEKQSKLKTFSNQSIMMTFMDKNHGDDDDDDDDSSDDFLSGSEEEEEDYSDLPEDAVESIHFLKDSILQLSEQTAKLDHEYEKLAAKKIRKNNLATIEAKKEKIQSTIANNKFHQKKIKKLLKQLKNGMVTEFNLIWMLKTDLEKYMSSNGDYAFTKETELYDDIFTQIAAVDEDYSEIHDDSQLMEEAPEQLPPQQQKPSTNGSALTSSSSQTTPSPRIAKANGHVKESSGEPTSRSHQLSSVSTDTSHHSSVQQNSHNQQHESDIHHSSAQLLPKKSPEITSPGFVRTLKPASTPSKPVGSLKWSAAAAAAIPEVHERAKSVEPESNGLHQVKSNSVEAQLVKDESKQQNQKSPFVTPAPLQVGNINTEQFKDVIKNSSLSKTESGLFSDMNLVRVPPGIQDLVISFASKRYNDEFKVLVDSNDFNQFNLPLNKPYLPEIVQPNYYSQFTNFSFKHPGQLTKFQSYWNQVRASFGFEKLVNEIKTLTAQNLPENVPTITELTFVLFYGFYYGVTPAENLIAESYLFELGWKPYKTQLEGNHNNNLINSPLSATPNGVESKNKSSYYYYWFKRVKLISRGEEVGQTSNIEFGDYQVFDLTFWEIFVKYGFKFDYSLCQLEPSKSLF</sequence>
<evidence type="ECO:0000256" key="9">
    <source>
        <dbReference type="SAM" id="MobiDB-lite"/>
    </source>
</evidence>
<evidence type="ECO:0000256" key="1">
    <source>
        <dbReference type="ARBA" id="ARBA00004123"/>
    </source>
</evidence>
<evidence type="ECO:0000256" key="6">
    <source>
        <dbReference type="ARBA" id="ARBA00023015"/>
    </source>
</evidence>
<evidence type="ECO:0000256" key="7">
    <source>
        <dbReference type="ARBA" id="ARBA00023163"/>
    </source>
</evidence>
<evidence type="ECO:0000259" key="10">
    <source>
        <dbReference type="Pfam" id="PF04065"/>
    </source>
</evidence>
<keyword evidence="6" id="KW-0805">Transcription regulation</keyword>
<dbReference type="InterPro" id="IPR007207">
    <property type="entry name" value="Not_N"/>
</dbReference>
<feature type="compositionally biased region" description="Low complexity" evidence="9">
    <location>
        <begin position="248"/>
        <end position="266"/>
    </location>
</feature>
<dbReference type="eggNOG" id="KOG2150">
    <property type="taxonomic scope" value="Eukaryota"/>
</dbReference>
<dbReference type="GeneID" id="8301025"/>
<dbReference type="GO" id="GO:0006355">
    <property type="term" value="P:regulation of DNA-templated transcription"/>
    <property type="evidence" value="ECO:0007669"/>
    <property type="project" value="InterPro"/>
</dbReference>
<feature type="compositionally biased region" description="Acidic residues" evidence="9">
    <location>
        <begin position="32"/>
        <end position="57"/>
    </location>
</feature>
<feature type="compositionally biased region" description="Low complexity" evidence="9">
    <location>
        <begin position="200"/>
        <end position="224"/>
    </location>
</feature>
<evidence type="ECO:0000313" key="12">
    <source>
        <dbReference type="Proteomes" id="UP000002037"/>
    </source>
</evidence>
<dbReference type="KEGG" id="ctp:CTRG_01298"/>
<comment type="subcellular location">
    <subcellularLocation>
        <location evidence="2">Cytoplasm</location>
    </subcellularLocation>
    <subcellularLocation>
        <location evidence="1">Nucleus</location>
    </subcellularLocation>
</comment>
<feature type="region of interest" description="Disordered" evidence="9">
    <location>
        <begin position="185"/>
        <end position="308"/>
    </location>
</feature>
<dbReference type="STRING" id="294747.C5M617"/>
<dbReference type="AlphaFoldDB" id="C5M617"/>
<dbReference type="OrthoDB" id="293823at2759"/>
<keyword evidence="8" id="KW-0539">Nucleus</keyword>
<evidence type="ECO:0000256" key="2">
    <source>
        <dbReference type="ARBA" id="ARBA00004496"/>
    </source>
</evidence>
<dbReference type="PANTHER" id="PTHR23326">
    <property type="entry name" value="CCR4 NOT-RELATED"/>
    <property type="match status" value="1"/>
</dbReference>
<gene>
    <name evidence="11" type="ORF">CTRG_01298</name>
</gene>
<protein>
    <recommendedName>
        <fullName evidence="10">CCR4-Not complex component Not N-terminal domain-containing protein</fullName>
    </recommendedName>
</protein>
<dbReference type="GO" id="GO:0005737">
    <property type="term" value="C:cytoplasm"/>
    <property type="evidence" value="ECO:0007669"/>
    <property type="project" value="UniProtKB-SubCell"/>
</dbReference>
<name>C5M617_CANTT</name>
<dbReference type="InterPro" id="IPR040168">
    <property type="entry name" value="Not2/3/5"/>
</dbReference>
<dbReference type="Pfam" id="PF04065">
    <property type="entry name" value="Not3"/>
    <property type="match status" value="1"/>
</dbReference>
<dbReference type="VEuPathDB" id="FungiDB:CTRG_01298"/>
<evidence type="ECO:0000256" key="3">
    <source>
        <dbReference type="ARBA" id="ARBA00007682"/>
    </source>
</evidence>
<comment type="similarity">
    <text evidence="3">Belongs to the CNOT2/3/5 family.</text>
</comment>
<evidence type="ECO:0000256" key="5">
    <source>
        <dbReference type="ARBA" id="ARBA00022491"/>
    </source>
</evidence>
<dbReference type="GO" id="GO:0030015">
    <property type="term" value="C:CCR4-NOT core complex"/>
    <property type="evidence" value="ECO:0007669"/>
    <property type="project" value="InterPro"/>
</dbReference>
<keyword evidence="5" id="KW-0678">Repressor</keyword>
<dbReference type="GO" id="GO:0005634">
    <property type="term" value="C:nucleus"/>
    <property type="evidence" value="ECO:0007669"/>
    <property type="project" value="UniProtKB-SubCell"/>
</dbReference>
<accession>C5M617</accession>
<dbReference type="HOGENOM" id="CLU_020483_0_0_1"/>
<evidence type="ECO:0000256" key="8">
    <source>
        <dbReference type="ARBA" id="ARBA00023242"/>
    </source>
</evidence>
<organism evidence="11 12">
    <name type="scientific">Candida tropicalis (strain ATCC MYA-3404 / T1)</name>
    <name type="common">Yeast</name>
    <dbReference type="NCBI Taxonomy" id="294747"/>
    <lineage>
        <taxon>Eukaryota</taxon>
        <taxon>Fungi</taxon>
        <taxon>Dikarya</taxon>
        <taxon>Ascomycota</taxon>
        <taxon>Saccharomycotina</taxon>
        <taxon>Pichiomycetes</taxon>
        <taxon>Debaryomycetaceae</taxon>
        <taxon>Candida/Lodderomyces clade</taxon>
        <taxon>Candida</taxon>
    </lineage>
</organism>
<keyword evidence="7" id="KW-0804">Transcription</keyword>
<dbReference type="EMBL" id="GG692396">
    <property type="protein sequence ID" value="EER34437.1"/>
    <property type="molecule type" value="Genomic_DNA"/>
</dbReference>